<dbReference type="EMBL" id="CAJPUY010000037">
    <property type="protein sequence ID" value="CAG2157745.1"/>
    <property type="molecule type" value="Genomic_DNA"/>
</dbReference>
<protein>
    <recommendedName>
        <fullName evidence="3">Preprotein translocase subunit SecA</fullName>
    </recommendedName>
</protein>
<keyword evidence="2" id="KW-1185">Reference proteome</keyword>
<evidence type="ECO:0000313" key="1">
    <source>
        <dbReference type="EMBL" id="CAG2157745.1"/>
    </source>
</evidence>
<evidence type="ECO:0008006" key="3">
    <source>
        <dbReference type="Google" id="ProtNLM"/>
    </source>
</evidence>
<organism evidence="1 2">
    <name type="scientific">Cupriavidus yeoncheonensis</name>
    <dbReference type="NCBI Taxonomy" id="1462994"/>
    <lineage>
        <taxon>Bacteria</taxon>
        <taxon>Pseudomonadati</taxon>
        <taxon>Pseudomonadota</taxon>
        <taxon>Betaproteobacteria</taxon>
        <taxon>Burkholderiales</taxon>
        <taxon>Burkholderiaceae</taxon>
        <taxon>Cupriavidus</taxon>
    </lineage>
</organism>
<dbReference type="AlphaFoldDB" id="A0A916J1R5"/>
<name>A0A916J1R5_9BURK</name>
<evidence type="ECO:0000313" key="2">
    <source>
        <dbReference type="Proteomes" id="UP000672934"/>
    </source>
</evidence>
<reference evidence="1" key="1">
    <citation type="submission" date="2021-03" db="EMBL/GenBank/DDBJ databases">
        <authorList>
            <person name="Peeters C."/>
        </authorList>
    </citation>
    <scope>NUCLEOTIDE SEQUENCE</scope>
    <source>
        <strain evidence="1">LMG 31506</strain>
    </source>
</reference>
<proteinExistence type="predicted"/>
<dbReference type="RefSeq" id="WP_211950939.1">
    <property type="nucleotide sequence ID" value="NZ_CAJPUY010000037.1"/>
</dbReference>
<dbReference type="Proteomes" id="UP000672934">
    <property type="component" value="Unassembled WGS sequence"/>
</dbReference>
<sequence>MLSPHELAALLILNSASVPCQLDPADLGALIDNQLVRQVHIHNREHLQLTGRGRQVLESITRAD</sequence>
<comment type="caution">
    <text evidence="1">The sequence shown here is derived from an EMBL/GenBank/DDBJ whole genome shotgun (WGS) entry which is preliminary data.</text>
</comment>
<accession>A0A916J1R5</accession>
<gene>
    <name evidence="1" type="ORF">LMG31506_06110</name>
</gene>